<accession>A0A226D778</accession>
<sequence length="288" mass="32854">MRYPPMSRQLTPKTNMHVSFLKAPPPVKQAPLFLIVLLLSRGLSHAKPFSLDRLLNEDTNCDVQVLHDGLANLEFSASYIYPTTTVLLPAYQDIPEFRTQRATFALDVLQVRIGGCRISLIFNRHWNVAHYIDTGIVQDSPVEPENTCNLIVEYHTGSSNVKVYTNIIALTSFYKIVLCTYVFFELRYDCTSEVRWVKVFENPTRPSPTFLSTKKTQPNPTVCSSTQPNPTLAFVCQTRPNPTKPEQKMTQPNPTQPDPTQLRLISPQYSTKEGNSKCEFEMFIYLQQ</sequence>
<organism evidence="2 3">
    <name type="scientific">Folsomia candida</name>
    <name type="common">Springtail</name>
    <dbReference type="NCBI Taxonomy" id="158441"/>
    <lineage>
        <taxon>Eukaryota</taxon>
        <taxon>Metazoa</taxon>
        <taxon>Ecdysozoa</taxon>
        <taxon>Arthropoda</taxon>
        <taxon>Hexapoda</taxon>
        <taxon>Collembola</taxon>
        <taxon>Entomobryomorpha</taxon>
        <taxon>Isotomoidea</taxon>
        <taxon>Isotomidae</taxon>
        <taxon>Proisotominae</taxon>
        <taxon>Folsomia</taxon>
    </lineage>
</organism>
<evidence type="ECO:0000256" key="1">
    <source>
        <dbReference type="SAM" id="MobiDB-lite"/>
    </source>
</evidence>
<comment type="caution">
    <text evidence="2">The sequence shown here is derived from an EMBL/GenBank/DDBJ whole genome shotgun (WGS) entry which is preliminary data.</text>
</comment>
<reference evidence="2 3" key="1">
    <citation type="submission" date="2015-12" db="EMBL/GenBank/DDBJ databases">
        <title>The genome of Folsomia candida.</title>
        <authorList>
            <person name="Faddeeva A."/>
            <person name="Derks M.F."/>
            <person name="Anvar Y."/>
            <person name="Smit S."/>
            <person name="Van Straalen N."/>
            <person name="Roelofs D."/>
        </authorList>
    </citation>
    <scope>NUCLEOTIDE SEQUENCE [LARGE SCALE GENOMIC DNA]</scope>
    <source>
        <strain evidence="2 3">VU population</strain>
        <tissue evidence="2">Whole body</tissue>
    </source>
</reference>
<name>A0A226D778_FOLCA</name>
<feature type="region of interest" description="Disordered" evidence="1">
    <location>
        <begin position="238"/>
        <end position="262"/>
    </location>
</feature>
<protein>
    <submittedName>
        <fullName evidence="2">KH domain-containing protein 3</fullName>
    </submittedName>
</protein>
<feature type="compositionally biased region" description="Low complexity" evidence="1">
    <location>
        <begin position="250"/>
        <end position="261"/>
    </location>
</feature>
<dbReference type="Proteomes" id="UP000198287">
    <property type="component" value="Unassembled WGS sequence"/>
</dbReference>
<evidence type="ECO:0000313" key="2">
    <source>
        <dbReference type="EMBL" id="OXA41405.1"/>
    </source>
</evidence>
<dbReference type="AlphaFoldDB" id="A0A226D778"/>
<gene>
    <name evidence="2" type="ORF">Fcan01_23599</name>
</gene>
<proteinExistence type="predicted"/>
<evidence type="ECO:0000313" key="3">
    <source>
        <dbReference type="Proteomes" id="UP000198287"/>
    </source>
</evidence>
<dbReference type="EMBL" id="LNIX01000029">
    <property type="protein sequence ID" value="OXA41405.1"/>
    <property type="molecule type" value="Genomic_DNA"/>
</dbReference>
<keyword evidence="3" id="KW-1185">Reference proteome</keyword>